<feature type="domain" description="Alpha/beta hydrolase fold-3" evidence="6">
    <location>
        <begin position="390"/>
        <end position="450"/>
    </location>
</feature>
<dbReference type="Gene3D" id="3.40.50.1820">
    <property type="entry name" value="alpha/beta hydrolase"/>
    <property type="match status" value="1"/>
</dbReference>
<keyword evidence="5" id="KW-0812">Transmembrane</keyword>
<proteinExistence type="inferred from homology"/>
<dbReference type="PANTHER" id="PTHR48081:SF29">
    <property type="entry name" value="NEUTRAL CHOLESTEROL ESTER HYDROLASE 1"/>
    <property type="match status" value="1"/>
</dbReference>
<dbReference type="PANTHER" id="PTHR48081">
    <property type="entry name" value="AB HYDROLASE SUPERFAMILY PROTEIN C4A8.06C"/>
    <property type="match status" value="1"/>
</dbReference>
<dbReference type="PROSITE" id="PS01174">
    <property type="entry name" value="LIPASE_GDXG_SER"/>
    <property type="match status" value="1"/>
</dbReference>
<accession>A0AAY4ACL9</accession>
<dbReference type="InterPro" id="IPR013094">
    <property type="entry name" value="AB_hydrolase_3"/>
</dbReference>
<evidence type="ECO:0000256" key="2">
    <source>
        <dbReference type="ARBA" id="ARBA00022801"/>
    </source>
</evidence>
<dbReference type="InterPro" id="IPR033140">
    <property type="entry name" value="Lipase_GDXG_put_SER_AS"/>
</dbReference>
<dbReference type="AlphaFoldDB" id="A0AAY4ACL9"/>
<evidence type="ECO:0000259" key="6">
    <source>
        <dbReference type="Pfam" id="PF07859"/>
    </source>
</evidence>
<dbReference type="InterPro" id="IPR029058">
    <property type="entry name" value="AB_hydrolase_fold"/>
</dbReference>
<keyword evidence="2" id="KW-0378">Hydrolase</keyword>
<dbReference type="GeneTree" id="ENSGT00940000156699"/>
<dbReference type="SUPFAM" id="SSF53474">
    <property type="entry name" value="alpha/beta-Hydrolases"/>
    <property type="match status" value="1"/>
</dbReference>
<reference evidence="7" key="2">
    <citation type="submission" date="2025-08" db="UniProtKB">
        <authorList>
            <consortium name="Ensembl"/>
        </authorList>
    </citation>
    <scope>IDENTIFICATION</scope>
</reference>
<feature type="active site" evidence="3">
    <location>
        <position position="260"/>
    </location>
</feature>
<evidence type="ECO:0000256" key="1">
    <source>
        <dbReference type="ARBA" id="ARBA00010515"/>
    </source>
</evidence>
<protein>
    <recommendedName>
        <fullName evidence="6">Alpha/beta hydrolase fold-3 domain-containing protein</fullName>
    </recommendedName>
</protein>
<reference evidence="7 8" key="1">
    <citation type="submission" date="2020-06" db="EMBL/GenBank/DDBJ databases">
        <authorList>
            <consortium name="Wellcome Sanger Institute Data Sharing"/>
        </authorList>
    </citation>
    <scope>NUCLEOTIDE SEQUENCE [LARGE SCALE GENOMIC DNA]</scope>
</reference>
<keyword evidence="5" id="KW-1133">Transmembrane helix</keyword>
<feature type="domain" description="Alpha/beta hydrolase fold-3" evidence="6">
    <location>
        <begin position="178"/>
        <end position="338"/>
    </location>
</feature>
<feature type="compositionally biased region" description="Basic residues" evidence="4">
    <location>
        <begin position="37"/>
        <end position="50"/>
    </location>
</feature>
<reference evidence="7" key="3">
    <citation type="submission" date="2025-09" db="UniProtKB">
        <authorList>
            <consortium name="Ensembl"/>
        </authorList>
    </citation>
    <scope>IDENTIFICATION</scope>
</reference>
<feature type="compositionally biased region" description="Polar residues" evidence="4">
    <location>
        <begin position="54"/>
        <end position="64"/>
    </location>
</feature>
<evidence type="ECO:0000256" key="4">
    <source>
        <dbReference type="SAM" id="MobiDB-lite"/>
    </source>
</evidence>
<keyword evidence="8" id="KW-1185">Reference proteome</keyword>
<dbReference type="InterPro" id="IPR050300">
    <property type="entry name" value="GDXG_lipolytic_enzyme"/>
</dbReference>
<organism evidence="7 8">
    <name type="scientific">Denticeps clupeoides</name>
    <name type="common">denticle herring</name>
    <dbReference type="NCBI Taxonomy" id="299321"/>
    <lineage>
        <taxon>Eukaryota</taxon>
        <taxon>Metazoa</taxon>
        <taxon>Chordata</taxon>
        <taxon>Craniata</taxon>
        <taxon>Vertebrata</taxon>
        <taxon>Euteleostomi</taxon>
        <taxon>Actinopterygii</taxon>
        <taxon>Neopterygii</taxon>
        <taxon>Teleostei</taxon>
        <taxon>Clupei</taxon>
        <taxon>Clupeiformes</taxon>
        <taxon>Denticipitoidei</taxon>
        <taxon>Denticipitidae</taxon>
        <taxon>Denticeps</taxon>
    </lineage>
</organism>
<gene>
    <name evidence="7" type="primary">nceh1a</name>
</gene>
<name>A0AAY4ACL9_9TELE</name>
<evidence type="ECO:0000313" key="7">
    <source>
        <dbReference type="Ensembl" id="ENSDCDP00010006614.1"/>
    </source>
</evidence>
<keyword evidence="5" id="KW-0472">Membrane</keyword>
<evidence type="ECO:0000313" key="8">
    <source>
        <dbReference type="Proteomes" id="UP000694580"/>
    </source>
</evidence>
<dbReference type="Pfam" id="PF07859">
    <property type="entry name" value="Abhydrolase_3"/>
    <property type="match status" value="2"/>
</dbReference>
<evidence type="ECO:0000256" key="3">
    <source>
        <dbReference type="PROSITE-ProRule" id="PRU10038"/>
    </source>
</evidence>
<dbReference type="GO" id="GO:0016787">
    <property type="term" value="F:hydrolase activity"/>
    <property type="evidence" value="ECO:0007669"/>
    <property type="project" value="UniProtKB-KW"/>
</dbReference>
<feature type="transmembrane region" description="Helical" evidence="5">
    <location>
        <begin position="68"/>
        <end position="89"/>
    </location>
</feature>
<feature type="region of interest" description="Disordered" evidence="4">
    <location>
        <begin position="37"/>
        <end position="64"/>
    </location>
</feature>
<comment type="similarity">
    <text evidence="1">Belongs to the 'GDXG' lipolytic enzyme family.</text>
</comment>
<evidence type="ECO:0000256" key="5">
    <source>
        <dbReference type="SAM" id="Phobius"/>
    </source>
</evidence>
<sequence>MTFIITCNTVIKEVGGTLRTLHFPRSFAFIDRFKKKKKKKKRHTHTHTHTHTTNARQTSRPGHSSGTAAMKLVCGVTLLLTAALAYYIYTPLPGSIAEPWKLMLLDASFRLVTSAGHFAEHLGLCHHIRLITNTANAFEGLLSVAYEGVEVHDTLFAGVHVRVFQPTSGEKGKLRRGLVFIHGGGWALCSAKLGTYDLLGRKMAGELDAVIVSVEYRLVPEVHFPQQHNDCLQAARHFLRPDVLAQYSVDPDRVGVSGDSAGGNLAAVVAQQISVDDSISNKFKVQALVYPVLQALDFNTPSYQQNKDMPILYRVSMIRYWLEYLNADPSFVDSVLINNHSGEDQGQVSRHRHKFDWTALLPPAVQKNYRPVVPTTGSPHIVEQVPAFLDIRAVPLLAEDEILEKTPPAYILTCEHDVLRDDGLMYGRRLREAGVAVTNDHYPDGFHGCFTLAFWPGFSVGDRTLQNYIAWLHENL</sequence>
<dbReference type="Proteomes" id="UP000694580">
    <property type="component" value="Chromosome 4"/>
</dbReference>
<dbReference type="Ensembl" id="ENSDCDT00010006835.1">
    <property type="protein sequence ID" value="ENSDCDP00010006614.1"/>
    <property type="gene ID" value="ENSDCDG00010002841.1"/>
</dbReference>